<keyword evidence="2" id="KW-1185">Reference proteome</keyword>
<dbReference type="EMBL" id="QTTQ01000009">
    <property type="protein sequence ID" value="REE83202.1"/>
    <property type="molecule type" value="Genomic_DNA"/>
</dbReference>
<protein>
    <submittedName>
        <fullName evidence="1">Uncharacterized protein</fullName>
    </submittedName>
</protein>
<gene>
    <name evidence="1" type="ORF">BX611_0487</name>
</gene>
<comment type="caution">
    <text evidence="1">The sequence shown here is derived from an EMBL/GenBank/DDBJ whole genome shotgun (WGS) entry which is preliminary data.</text>
</comment>
<evidence type="ECO:0000313" key="2">
    <source>
        <dbReference type="Proteomes" id="UP000256429"/>
    </source>
</evidence>
<name>A0A3D9S3L6_9FLAO</name>
<dbReference type="Proteomes" id="UP000256429">
    <property type="component" value="Unassembled WGS sequence"/>
</dbReference>
<accession>A0A3D9S3L6</accession>
<evidence type="ECO:0000313" key="1">
    <source>
        <dbReference type="EMBL" id="REE83202.1"/>
    </source>
</evidence>
<reference evidence="1 2" key="1">
    <citation type="submission" date="2018-08" db="EMBL/GenBank/DDBJ databases">
        <title>Genomic Encyclopedia of Type Strains, Phase III (KMG-III): the genomes of soil and plant-associated and newly described type strains.</title>
        <authorList>
            <person name="Whitman W."/>
        </authorList>
    </citation>
    <scope>NUCLEOTIDE SEQUENCE [LARGE SCALE GENOMIC DNA]</scope>
    <source>
        <strain evidence="1 2">325-5</strain>
    </source>
</reference>
<proteinExistence type="predicted"/>
<dbReference type="AlphaFoldDB" id="A0A3D9S3L6"/>
<organism evidence="1 2">
    <name type="scientific">Lutibacter oceani</name>
    <dbReference type="NCBI Taxonomy" id="1853311"/>
    <lineage>
        <taxon>Bacteria</taxon>
        <taxon>Pseudomonadati</taxon>
        <taxon>Bacteroidota</taxon>
        <taxon>Flavobacteriia</taxon>
        <taxon>Flavobacteriales</taxon>
        <taxon>Flavobacteriaceae</taxon>
        <taxon>Lutibacter</taxon>
    </lineage>
</organism>
<dbReference type="OrthoDB" id="581140at2"/>
<sequence>MKIKIINLSFILILILLSNSIFSQVGIGTVSPNTSAMLDVDVASLASNGKKGFLPPRMTTTERDNIGLPASGLLIYNTDTDRLNYYNGADWQVVDTSTGYVDLVNNQTNIGGDKTFTGTLTPDGRLMLPMGELSYFNQTGLTITLGTADVFERVESGTGINFLNDMFDTNQINGDIIDFDASLTYRGATTRLFHIALSFSFSPGTNNDVYVFGVAKNGVVENKSKVIIKGSSTTDNQSSAMHVALWLSTDDYLEFYVAMVGDTGTIVMKSFNFFAMGM</sequence>